<feature type="region of interest" description="Disordered" evidence="8">
    <location>
        <begin position="311"/>
        <end position="364"/>
    </location>
</feature>
<dbReference type="PANTHER" id="PTHR24388:SF104">
    <property type="entry name" value="AT-RICH BINDING PROTEIN-RELATED"/>
    <property type="match status" value="1"/>
</dbReference>
<evidence type="ECO:0000256" key="7">
    <source>
        <dbReference type="PROSITE-ProRule" id="PRU00042"/>
    </source>
</evidence>
<feature type="region of interest" description="Disordered" evidence="8">
    <location>
        <begin position="121"/>
        <end position="141"/>
    </location>
</feature>
<feature type="domain" description="C2H2-type" evidence="9">
    <location>
        <begin position="204"/>
        <end position="227"/>
    </location>
</feature>
<sequence length="453" mass="50191">PSATSRSAISLYSCSLTQSCGYFSQFSSVSNPVYDRKPIGGVSAWPSSVHPYAAVLTTMSETIVINDLMDELREDIQRLTKELSFEKQLNEINSETNESNEVMAAKSLLETIAATEDLIADTITPDNGREDSDETGDDCNEQNMTHTELLNRYSRSVLNKTSSQDSAPPDPEVNHCHKCQQTFASRHEFQTHNSLVHSKLQMNHVCDDCHQAFHSDYQLARHRATDHVIDLSPKTTTNGGHKRSLAATPHRPAIKMRKTGNQLLPKSMNKKNNEMKMTDNSSLKTRPLKCDICSYIGDSARALATHKMWHSRGGAGEAAGRPGRQSSSPRERSMSGSSDTPSTVSSSGSRGRDNNGNNKSADTTPLQSMDLVWAKCKGYPWYPALVVDPDTSDGPYKPAESVLRTRPPPTPGVDHYLVNYFDEYRLWYDISDCCSPNSSHVFNSCVPLFVPHV</sequence>
<evidence type="ECO:0000256" key="3">
    <source>
        <dbReference type="ARBA" id="ARBA00022771"/>
    </source>
</evidence>
<organism evidence="11">
    <name type="scientific">Medioppia subpectinata</name>
    <dbReference type="NCBI Taxonomy" id="1979941"/>
    <lineage>
        <taxon>Eukaryota</taxon>
        <taxon>Metazoa</taxon>
        <taxon>Ecdysozoa</taxon>
        <taxon>Arthropoda</taxon>
        <taxon>Chelicerata</taxon>
        <taxon>Arachnida</taxon>
        <taxon>Acari</taxon>
        <taxon>Acariformes</taxon>
        <taxon>Sarcoptiformes</taxon>
        <taxon>Oribatida</taxon>
        <taxon>Brachypylina</taxon>
        <taxon>Oppioidea</taxon>
        <taxon>Oppiidae</taxon>
        <taxon>Medioppia</taxon>
    </lineage>
</organism>
<dbReference type="Gene3D" id="2.30.30.140">
    <property type="match status" value="1"/>
</dbReference>
<dbReference type="EMBL" id="OC874149">
    <property type="protein sequence ID" value="CAD7637312.1"/>
    <property type="molecule type" value="Genomic_DNA"/>
</dbReference>
<feature type="domain" description="PWWP" evidence="10">
    <location>
        <begin position="368"/>
        <end position="429"/>
    </location>
</feature>
<feature type="domain" description="C2H2-type" evidence="9">
    <location>
        <begin position="174"/>
        <end position="202"/>
    </location>
</feature>
<feature type="compositionally biased region" description="Acidic residues" evidence="8">
    <location>
        <begin position="131"/>
        <end position="140"/>
    </location>
</feature>
<evidence type="ECO:0008006" key="13">
    <source>
        <dbReference type="Google" id="ProtNLM"/>
    </source>
</evidence>
<dbReference type="Gene3D" id="3.30.160.60">
    <property type="entry name" value="Classic Zinc Finger"/>
    <property type="match status" value="1"/>
</dbReference>
<evidence type="ECO:0000256" key="2">
    <source>
        <dbReference type="ARBA" id="ARBA00022737"/>
    </source>
</evidence>
<comment type="similarity">
    <text evidence="6">Belongs to the snail C2H2-type zinc-finger protein family.</text>
</comment>
<evidence type="ECO:0000313" key="12">
    <source>
        <dbReference type="Proteomes" id="UP000759131"/>
    </source>
</evidence>
<accession>A0A7R9QA83</accession>
<dbReference type="PROSITE" id="PS00028">
    <property type="entry name" value="ZINC_FINGER_C2H2_1"/>
    <property type="match status" value="2"/>
</dbReference>
<reference evidence="11" key="1">
    <citation type="submission" date="2020-11" db="EMBL/GenBank/DDBJ databases">
        <authorList>
            <person name="Tran Van P."/>
        </authorList>
    </citation>
    <scope>NUCLEOTIDE SEQUENCE</scope>
</reference>
<keyword evidence="1" id="KW-0479">Metal-binding</keyword>
<protein>
    <recommendedName>
        <fullName evidence="13">Zinc finger protein</fullName>
    </recommendedName>
</protein>
<evidence type="ECO:0000259" key="10">
    <source>
        <dbReference type="PROSITE" id="PS50812"/>
    </source>
</evidence>
<evidence type="ECO:0000256" key="8">
    <source>
        <dbReference type="SAM" id="MobiDB-lite"/>
    </source>
</evidence>
<keyword evidence="4" id="KW-0862">Zinc</keyword>
<dbReference type="PROSITE" id="PS50812">
    <property type="entry name" value="PWWP"/>
    <property type="match status" value="1"/>
</dbReference>
<keyword evidence="5" id="KW-0539">Nucleus</keyword>
<proteinExistence type="inferred from homology"/>
<feature type="non-terminal residue" evidence="11">
    <location>
        <position position="1"/>
    </location>
</feature>
<dbReference type="GO" id="GO:0000981">
    <property type="term" value="F:DNA-binding transcription factor activity, RNA polymerase II-specific"/>
    <property type="evidence" value="ECO:0007669"/>
    <property type="project" value="TreeGrafter"/>
</dbReference>
<dbReference type="GO" id="GO:0008270">
    <property type="term" value="F:zinc ion binding"/>
    <property type="evidence" value="ECO:0007669"/>
    <property type="project" value="UniProtKB-KW"/>
</dbReference>
<evidence type="ECO:0000256" key="1">
    <source>
        <dbReference type="ARBA" id="ARBA00022723"/>
    </source>
</evidence>
<dbReference type="PANTHER" id="PTHR24388">
    <property type="entry name" value="ZINC FINGER PROTEIN"/>
    <property type="match status" value="1"/>
</dbReference>
<keyword evidence="12" id="KW-1185">Reference proteome</keyword>
<evidence type="ECO:0000313" key="11">
    <source>
        <dbReference type="EMBL" id="CAD7637312.1"/>
    </source>
</evidence>
<dbReference type="InterPro" id="IPR013087">
    <property type="entry name" value="Znf_C2H2_type"/>
</dbReference>
<evidence type="ECO:0000259" key="9">
    <source>
        <dbReference type="PROSITE" id="PS50157"/>
    </source>
</evidence>
<dbReference type="SUPFAM" id="SSF63748">
    <property type="entry name" value="Tudor/PWWP/MBT"/>
    <property type="match status" value="1"/>
</dbReference>
<dbReference type="Pfam" id="PF00855">
    <property type="entry name" value="PWWP"/>
    <property type="match status" value="1"/>
</dbReference>
<dbReference type="SMART" id="SM00355">
    <property type="entry name" value="ZnF_C2H2"/>
    <property type="match status" value="3"/>
</dbReference>
<dbReference type="GO" id="GO:0000978">
    <property type="term" value="F:RNA polymerase II cis-regulatory region sequence-specific DNA binding"/>
    <property type="evidence" value="ECO:0007669"/>
    <property type="project" value="TreeGrafter"/>
</dbReference>
<evidence type="ECO:0000256" key="6">
    <source>
        <dbReference type="ARBA" id="ARBA00037948"/>
    </source>
</evidence>
<keyword evidence="2" id="KW-0677">Repeat</keyword>
<evidence type="ECO:0000256" key="4">
    <source>
        <dbReference type="ARBA" id="ARBA00022833"/>
    </source>
</evidence>
<dbReference type="Proteomes" id="UP000759131">
    <property type="component" value="Unassembled WGS sequence"/>
</dbReference>
<dbReference type="PROSITE" id="PS50157">
    <property type="entry name" value="ZINC_FINGER_C2H2_2"/>
    <property type="match status" value="2"/>
</dbReference>
<feature type="compositionally biased region" description="Low complexity" evidence="8">
    <location>
        <begin position="318"/>
        <end position="358"/>
    </location>
</feature>
<name>A0A7R9QA83_9ACAR</name>
<dbReference type="AlphaFoldDB" id="A0A7R9QA83"/>
<dbReference type="InterPro" id="IPR000313">
    <property type="entry name" value="PWWP_dom"/>
</dbReference>
<gene>
    <name evidence="11" type="ORF">OSB1V03_LOCUS16933</name>
</gene>
<dbReference type="EMBL" id="CAJPIZ010019574">
    <property type="protein sequence ID" value="CAG2116978.1"/>
    <property type="molecule type" value="Genomic_DNA"/>
</dbReference>
<evidence type="ECO:0000256" key="5">
    <source>
        <dbReference type="ARBA" id="ARBA00023242"/>
    </source>
</evidence>
<keyword evidence="3 7" id="KW-0863">Zinc-finger</keyword>
<dbReference type="InterPro" id="IPR050527">
    <property type="entry name" value="Snail/Krueppel_Znf"/>
</dbReference>